<evidence type="ECO:0000256" key="13">
    <source>
        <dbReference type="SAM" id="Coils"/>
    </source>
</evidence>
<dbReference type="Proteomes" id="UP000316621">
    <property type="component" value="Chromosome 2"/>
</dbReference>
<evidence type="ECO:0000256" key="5">
    <source>
        <dbReference type="ARBA" id="ARBA00022490"/>
    </source>
</evidence>
<proteinExistence type="inferred from homology"/>
<name>A0A4Y7IYB1_PAPSO</name>
<evidence type="ECO:0000256" key="4">
    <source>
        <dbReference type="ARBA" id="ARBA00019879"/>
    </source>
</evidence>
<feature type="transmembrane region" description="Helical" evidence="15">
    <location>
        <begin position="1332"/>
        <end position="1353"/>
    </location>
</feature>
<protein>
    <recommendedName>
        <fullName evidence="4">Nuclear cap-binding protein subunit 1</fullName>
    </recommendedName>
    <alternativeName>
        <fullName evidence="11">80 kDa nuclear cap-binding protein</fullName>
    </alternativeName>
</protein>
<feature type="transmembrane region" description="Helical" evidence="15">
    <location>
        <begin position="1306"/>
        <end position="1326"/>
    </location>
</feature>
<feature type="domain" description="MIF4G" evidence="16">
    <location>
        <begin position="8"/>
        <end position="229"/>
    </location>
</feature>
<dbReference type="InterPro" id="IPR015174">
    <property type="entry name" value="MIF4G-like_typ-2"/>
</dbReference>
<dbReference type="InterPro" id="IPR016024">
    <property type="entry name" value="ARM-type_fold"/>
</dbReference>
<dbReference type="InterPro" id="IPR015172">
    <property type="entry name" value="MIF4G-like_typ-1"/>
</dbReference>
<keyword evidence="10" id="KW-0539">Nucleus</keyword>
<evidence type="ECO:0000256" key="3">
    <source>
        <dbReference type="ARBA" id="ARBA00007413"/>
    </source>
</evidence>
<dbReference type="GO" id="GO:0006406">
    <property type="term" value="P:mRNA export from nucleus"/>
    <property type="evidence" value="ECO:0007669"/>
    <property type="project" value="InterPro"/>
</dbReference>
<keyword evidence="6" id="KW-0507">mRNA processing</keyword>
<evidence type="ECO:0000256" key="14">
    <source>
        <dbReference type="SAM" id="MobiDB-lite"/>
    </source>
</evidence>
<keyword evidence="15" id="KW-0812">Transmembrane</keyword>
<comment type="similarity">
    <text evidence="3">Belongs to the NCBP1 family.</text>
</comment>
<dbReference type="Pfam" id="PF02705">
    <property type="entry name" value="K_trans"/>
    <property type="match status" value="1"/>
</dbReference>
<dbReference type="FunFam" id="1.25.40.180:FF:000040">
    <property type="entry name" value="Nuclear cap-binding protein subunit 1"/>
    <property type="match status" value="1"/>
</dbReference>
<feature type="compositionally biased region" description="Basic and acidic residues" evidence="14">
    <location>
        <begin position="782"/>
        <end position="791"/>
    </location>
</feature>
<feature type="transmembrane region" description="Helical" evidence="15">
    <location>
        <begin position="1002"/>
        <end position="1023"/>
    </location>
</feature>
<comment type="subcellular location">
    <subcellularLocation>
        <location evidence="2">Cytoplasm</location>
    </subcellularLocation>
    <subcellularLocation>
        <location evidence="1">Nucleus</location>
    </subcellularLocation>
</comment>
<evidence type="ECO:0000256" key="11">
    <source>
        <dbReference type="ARBA" id="ARBA00030965"/>
    </source>
</evidence>
<dbReference type="Pfam" id="PF09088">
    <property type="entry name" value="MIF4G_like"/>
    <property type="match status" value="1"/>
</dbReference>
<feature type="compositionally biased region" description="Acidic residues" evidence="14">
    <location>
        <begin position="772"/>
        <end position="781"/>
    </location>
</feature>
<feature type="transmembrane region" description="Helical" evidence="15">
    <location>
        <begin position="1278"/>
        <end position="1299"/>
    </location>
</feature>
<dbReference type="GO" id="GO:0003729">
    <property type="term" value="F:mRNA binding"/>
    <property type="evidence" value="ECO:0007669"/>
    <property type="project" value="TreeGrafter"/>
</dbReference>
<feature type="transmembrane region" description="Helical" evidence="15">
    <location>
        <begin position="1092"/>
        <end position="1121"/>
    </location>
</feature>
<feature type="region of interest" description="Disordered" evidence="14">
    <location>
        <begin position="772"/>
        <end position="793"/>
    </location>
</feature>
<keyword evidence="7" id="KW-0506">mRNA capping</keyword>
<dbReference type="Pfam" id="PF02854">
    <property type="entry name" value="MIF4G"/>
    <property type="match status" value="1"/>
</dbReference>
<dbReference type="GO" id="GO:0000339">
    <property type="term" value="F:RNA cap binding"/>
    <property type="evidence" value="ECO:0007669"/>
    <property type="project" value="InterPro"/>
</dbReference>
<evidence type="ECO:0000259" key="16">
    <source>
        <dbReference type="SMART" id="SM00543"/>
    </source>
</evidence>
<dbReference type="GO" id="GO:0006370">
    <property type="term" value="P:7-methylguanosine mRNA capping"/>
    <property type="evidence" value="ECO:0007669"/>
    <property type="project" value="UniProtKB-KW"/>
</dbReference>
<dbReference type="Gene3D" id="1.25.40.180">
    <property type="match status" value="3"/>
</dbReference>
<evidence type="ECO:0000256" key="15">
    <source>
        <dbReference type="SAM" id="Phobius"/>
    </source>
</evidence>
<feature type="transmembrane region" description="Helical" evidence="15">
    <location>
        <begin position="1160"/>
        <end position="1182"/>
    </location>
</feature>
<evidence type="ECO:0000256" key="9">
    <source>
        <dbReference type="ARBA" id="ARBA00023187"/>
    </source>
</evidence>
<keyword evidence="15" id="KW-1133">Transmembrane helix</keyword>
<evidence type="ECO:0000256" key="12">
    <source>
        <dbReference type="ARBA" id="ARBA00063743"/>
    </source>
</evidence>
<dbReference type="PANTHER" id="PTHR12412">
    <property type="entry name" value="CAP BINDING PROTEIN"/>
    <property type="match status" value="1"/>
</dbReference>
<feature type="coiled-coil region" evidence="13">
    <location>
        <begin position="658"/>
        <end position="729"/>
    </location>
</feature>
<dbReference type="GO" id="GO:0031047">
    <property type="term" value="P:regulatory ncRNA-mediated gene silencing"/>
    <property type="evidence" value="ECO:0007669"/>
    <property type="project" value="UniProtKB-KW"/>
</dbReference>
<dbReference type="InterPro" id="IPR003890">
    <property type="entry name" value="MIF4G-like_typ-3"/>
</dbReference>
<evidence type="ECO:0000256" key="8">
    <source>
        <dbReference type="ARBA" id="ARBA00023158"/>
    </source>
</evidence>
<evidence type="ECO:0000256" key="2">
    <source>
        <dbReference type="ARBA" id="ARBA00004496"/>
    </source>
</evidence>
<keyword evidence="15" id="KW-0472">Membrane</keyword>
<accession>A0A4Y7IYB1</accession>
<dbReference type="FunFam" id="1.25.40.180:FF:000029">
    <property type="entry name" value="Nuclear cap-binding protein"/>
    <property type="match status" value="1"/>
</dbReference>
<dbReference type="Pfam" id="PF22776">
    <property type="entry name" value="K_trans_C"/>
    <property type="match status" value="1"/>
</dbReference>
<dbReference type="InterPro" id="IPR027159">
    <property type="entry name" value="CBP80"/>
</dbReference>
<dbReference type="GO" id="GO:0008380">
    <property type="term" value="P:RNA splicing"/>
    <property type="evidence" value="ECO:0007669"/>
    <property type="project" value="UniProtKB-KW"/>
</dbReference>
<sequence length="1588" mass="180205">MSSWRALLLRIGDKGPEYGGTTDFKEHIETCFGLLMREIEHADDEILDFLLQCAEQLPHKVPFYGTLVGLINLENEEFAKKVVETTQANLQDALNTGDCDRIRILMRFLTVLMCSKVVPPSSVMVVFETLLSSAATTVDDETGNPSWQARADFYIRCILSSLPWGGAELVEQVPDEIERVMVGIEAYLSIRKRTYDIGVSVFEFDDESVKARNEKDFLEDLWDRIKVLSNNGWKVDSVPRLHLPFEAQLVVGKSHDFAPISCPEQPEPPSTLSGITCGKQMHEAALKYPQRLHRLNIFPANKIEDLQPIDRFIVEEYLLDVLLFFNGCRKECALYMVGLHVPFRYEYLMAETIFSQLLLLPEPPFKPMYYTLVIIDLCKALPGAFPAVVAGAVRALFERIADLDMECRMRLILWFSHHLSNFQFVWPWEEWIHVLDLPKWAPQRVFVQEVLEREVRLSYWDQIKQSIENAPELEELLPAKAGPNFKYSAEGDKEGPEHALSLELSRLVKGRSVAREVISWIEETIIPVHGPQVALEVVIHTLLDIGSKSFTHLITVLERYGQVIAKLCLDQDKQVMLIDEVSSYWKNSAQMTAVTIDRMMGYRLISNLAIVRWVFSPANFDQFHMSDRPWEILRNTINKTYNRICDLRREISTLSKSVSKAAEAASQAKAELEAAETKITLRDGEPVQGEGPVRMKRLTSIAEKANEELVSARDTLEAKEALLARALEENEALFISLYKRFSDVLAERLPVASPDGTIRTLRGQTDNMVVDSEEPSEMEVDENGKSRKSDHLNGVSNGYNIGEKEQWCLTTLGYVKAFSRQYAAEIWPHIEKLDAEVFTVDISPLFRKAIYSGLRRPINGVKLLILVYSRTFKDESLTARRTWIYSPFLFNSMEVEKASEENDGEIVATSDNNTEENQNCEEQKNEIYSLKNSKSLVRVDSFDMESGNVRGTSSRRSQAINWSSILKLAFQSIGVVYGDLGTSPLYVLAGVFPNGIKHEDDILAILSLIFYSLTAITLIKYVFIVLRANDNGDGGTFALYSLICRYAKVGFIPSYQAEDKDVSNYKLNAPSRRLSRASTVKSLLENSPFAKYLLLFITMLGTSMVIGDGILTPCISVLSAVGGIKVAATSLTDNLVMWISVVILFLLFQVQRFGTDKVGYSFAPILTIWFIFIGCIGIYNFITHDPTVIKALNPMYIVYYFIRNGKDAWISLGGVILCLTGSEALFADLGHFSVKSIQISTCTIVFPSIVLAYTGQAAYLRKHLDDAPQAFYKSVPRIAVIFVYSLTSTLLVLVMVMIWKTSIFLIIAYVFTIMLLELLYLTSVLYKFVDGGYLPLVFSAVMMCVMYTWNFAYRMKYTYDLENKVTLERLKQIAGDPEIRRLPGLAVFYSELVHGISPIFTHYIDNIPAIHSVLMFVTVKSLPISKVPAEERFLFRRVAPHELAIFRCVVRYGYTDKQEDGKSFEEMLVERLKEFIRDELLFNSGPAQIKRVGTSILDDSIARADDNPRISNEVMQRELHMVETECRHSGVTYLLGQNEVVASKDSGLAKKILINYAYNFIKRFLRKQEEVFVIPQKRLLKVGMTYEL</sequence>
<evidence type="ECO:0000256" key="10">
    <source>
        <dbReference type="ARBA" id="ARBA00023242"/>
    </source>
</evidence>
<dbReference type="SMART" id="SM00543">
    <property type="entry name" value="MIF4G"/>
    <property type="match status" value="1"/>
</dbReference>
<keyword evidence="9" id="KW-0508">mRNA splicing</keyword>
<keyword evidence="18" id="KW-1185">Reference proteome</keyword>
<evidence type="ECO:0000256" key="6">
    <source>
        <dbReference type="ARBA" id="ARBA00022664"/>
    </source>
</evidence>
<dbReference type="InterPro" id="IPR053952">
    <property type="entry name" value="K_trans_C"/>
</dbReference>
<organism evidence="17 18">
    <name type="scientific">Papaver somniferum</name>
    <name type="common">Opium poppy</name>
    <dbReference type="NCBI Taxonomy" id="3469"/>
    <lineage>
        <taxon>Eukaryota</taxon>
        <taxon>Viridiplantae</taxon>
        <taxon>Streptophyta</taxon>
        <taxon>Embryophyta</taxon>
        <taxon>Tracheophyta</taxon>
        <taxon>Spermatophyta</taxon>
        <taxon>Magnoliopsida</taxon>
        <taxon>Ranunculales</taxon>
        <taxon>Papaveraceae</taxon>
        <taxon>Papaveroideae</taxon>
        <taxon>Papaver</taxon>
    </lineage>
</organism>
<gene>
    <name evidence="17" type="ORF">C5167_020910</name>
</gene>
<comment type="subunit">
    <text evidence="12">Component of the nuclear cap-binding complex (CBC), a heterodimer composed of ABH1/CBP80 and CBP20 that interacts with m7GpppG-capped RNA.</text>
</comment>
<dbReference type="InterPro" id="IPR053951">
    <property type="entry name" value="K_trans_N"/>
</dbReference>
<evidence type="ECO:0000313" key="18">
    <source>
        <dbReference type="Proteomes" id="UP000316621"/>
    </source>
</evidence>
<feature type="transmembrane region" description="Helical" evidence="15">
    <location>
        <begin position="1239"/>
        <end position="1258"/>
    </location>
</feature>
<reference evidence="17 18" key="1">
    <citation type="journal article" date="2018" name="Science">
        <title>The opium poppy genome and morphinan production.</title>
        <authorList>
            <person name="Guo L."/>
            <person name="Winzer T."/>
            <person name="Yang X."/>
            <person name="Li Y."/>
            <person name="Ning Z."/>
            <person name="He Z."/>
            <person name="Teodor R."/>
            <person name="Lu Y."/>
            <person name="Bowser T.A."/>
            <person name="Graham I.A."/>
            <person name="Ye K."/>
        </authorList>
    </citation>
    <scope>NUCLEOTIDE SEQUENCE [LARGE SCALE GENOMIC DNA]</scope>
    <source>
        <strain evidence="18">cv. HN1</strain>
        <tissue evidence="17">Leaves</tissue>
    </source>
</reference>
<keyword evidence="13" id="KW-0175">Coiled coil</keyword>
<feature type="transmembrane region" description="Helical" evidence="15">
    <location>
        <begin position="1127"/>
        <end position="1148"/>
    </location>
</feature>
<dbReference type="GO" id="GO:0000184">
    <property type="term" value="P:nuclear-transcribed mRNA catabolic process, nonsense-mediated decay"/>
    <property type="evidence" value="ECO:0007669"/>
    <property type="project" value="TreeGrafter"/>
</dbReference>
<dbReference type="GO" id="GO:0005737">
    <property type="term" value="C:cytoplasm"/>
    <property type="evidence" value="ECO:0007669"/>
    <property type="project" value="UniProtKB-SubCell"/>
</dbReference>
<dbReference type="GO" id="GO:0005846">
    <property type="term" value="C:nuclear cap binding complex"/>
    <property type="evidence" value="ECO:0007669"/>
    <property type="project" value="InterPro"/>
</dbReference>
<dbReference type="EMBL" id="CM010716">
    <property type="protein sequence ID" value="RZC52488.1"/>
    <property type="molecule type" value="Genomic_DNA"/>
</dbReference>
<dbReference type="GO" id="GO:0005634">
    <property type="term" value="C:nucleus"/>
    <property type="evidence" value="ECO:0007669"/>
    <property type="project" value="UniProtKB-SubCell"/>
</dbReference>
<keyword evidence="5" id="KW-0963">Cytoplasm</keyword>
<dbReference type="STRING" id="3469.A0A4Y7IYB1"/>
<dbReference type="SUPFAM" id="SSF48371">
    <property type="entry name" value="ARM repeat"/>
    <property type="match status" value="3"/>
</dbReference>
<dbReference type="Gramene" id="RZC52488">
    <property type="protein sequence ID" value="RZC52488"/>
    <property type="gene ID" value="C5167_020910"/>
</dbReference>
<dbReference type="PANTHER" id="PTHR12412:SF2">
    <property type="entry name" value="NUCLEAR CAP-BINDING PROTEIN SUBUNIT 1"/>
    <property type="match status" value="1"/>
</dbReference>
<dbReference type="Pfam" id="PF09090">
    <property type="entry name" value="MIF4G_like_2"/>
    <property type="match status" value="1"/>
</dbReference>
<evidence type="ECO:0000256" key="7">
    <source>
        <dbReference type="ARBA" id="ARBA00023042"/>
    </source>
</evidence>
<keyword evidence="8" id="KW-0943">RNA-mediated gene silencing</keyword>
<evidence type="ECO:0000313" key="17">
    <source>
        <dbReference type="EMBL" id="RZC52488.1"/>
    </source>
</evidence>
<evidence type="ECO:0000256" key="1">
    <source>
        <dbReference type="ARBA" id="ARBA00004123"/>
    </source>
</evidence>
<feature type="transmembrane region" description="Helical" evidence="15">
    <location>
        <begin position="1208"/>
        <end position="1227"/>
    </location>
</feature>